<feature type="region of interest" description="Disordered" evidence="1">
    <location>
        <begin position="114"/>
        <end position="210"/>
    </location>
</feature>
<evidence type="ECO:0000256" key="1">
    <source>
        <dbReference type="SAM" id="MobiDB-lite"/>
    </source>
</evidence>
<gene>
    <name evidence="2" type="ORF">PAUS00366_LOCUS1022</name>
</gene>
<feature type="region of interest" description="Disordered" evidence="1">
    <location>
        <begin position="1"/>
        <end position="47"/>
    </location>
</feature>
<evidence type="ECO:0000313" key="2">
    <source>
        <dbReference type="EMBL" id="CAE0708302.1"/>
    </source>
</evidence>
<dbReference type="AlphaFoldDB" id="A0A7S4A9U4"/>
<dbReference type="EMBL" id="HBIX01001354">
    <property type="protein sequence ID" value="CAE0708302.1"/>
    <property type="molecule type" value="Transcribed_RNA"/>
</dbReference>
<name>A0A7S4A9U4_9STRA</name>
<organism evidence="2">
    <name type="scientific">Pseudo-nitzschia australis</name>
    <dbReference type="NCBI Taxonomy" id="44445"/>
    <lineage>
        <taxon>Eukaryota</taxon>
        <taxon>Sar</taxon>
        <taxon>Stramenopiles</taxon>
        <taxon>Ochrophyta</taxon>
        <taxon>Bacillariophyta</taxon>
        <taxon>Bacillariophyceae</taxon>
        <taxon>Bacillariophycidae</taxon>
        <taxon>Bacillariales</taxon>
        <taxon>Bacillariaceae</taxon>
        <taxon>Pseudo-nitzschia</taxon>
    </lineage>
</organism>
<feature type="compositionally biased region" description="Polar residues" evidence="1">
    <location>
        <begin position="179"/>
        <end position="193"/>
    </location>
</feature>
<reference evidence="2" key="1">
    <citation type="submission" date="2021-01" db="EMBL/GenBank/DDBJ databases">
        <authorList>
            <person name="Corre E."/>
            <person name="Pelletier E."/>
            <person name="Niang G."/>
            <person name="Scheremetjew M."/>
            <person name="Finn R."/>
            <person name="Kale V."/>
            <person name="Holt S."/>
            <person name="Cochrane G."/>
            <person name="Meng A."/>
            <person name="Brown T."/>
            <person name="Cohen L."/>
        </authorList>
    </citation>
    <scope>NUCLEOTIDE SEQUENCE</scope>
    <source>
        <strain evidence="2">10249 10 AB</strain>
    </source>
</reference>
<protein>
    <submittedName>
        <fullName evidence="2">Uncharacterized protein</fullName>
    </submittedName>
</protein>
<feature type="compositionally biased region" description="Low complexity" evidence="1">
    <location>
        <begin position="152"/>
        <end position="162"/>
    </location>
</feature>
<feature type="compositionally biased region" description="Polar residues" evidence="1">
    <location>
        <begin position="1"/>
        <end position="18"/>
    </location>
</feature>
<accession>A0A7S4A9U4</accession>
<proteinExistence type="predicted"/>
<sequence length="232" mass="24045">MGAASSTQTKTDPHTGQTKTKHKMGGSFPGNRRQAHNTYAPPASEFSNGKATSHFVNYGGGNALVLKQGGMAKPQMGAATATATPPEYIQVTLPQGVHAGQTIRVAAPDGRLNEITIPQGFGPGSTFTVEFAPPGAQPPQQSKQDSYGYGSAAPTATAAPAQAIPPPQQNDYDDGFATGFNNPNFVQQATPASSVGADDYSSYPSATDAQPIYAETSEPVYSASYAPYVSKK</sequence>